<sequence length="83" mass="9365">MTDNKSTTVDDPIIVASDSDYDGGSTKKRKYFTGDTFVSGAATELYKPIPEYEGIHRYDPTAEWTEKEERKLIRRASHFASAT</sequence>
<proteinExistence type="predicted"/>
<evidence type="ECO:0000313" key="2">
    <source>
        <dbReference type="Proteomes" id="UP000605986"/>
    </source>
</evidence>
<reference evidence="1" key="1">
    <citation type="submission" date="2020-01" db="EMBL/GenBank/DDBJ databases">
        <title>Identification and distribution of gene clusters putatively required for synthesis of sphingolipid metabolism inhibitors in phylogenetically diverse species of the filamentous fungus Fusarium.</title>
        <authorList>
            <person name="Kim H.-S."/>
            <person name="Busman M."/>
            <person name="Brown D.W."/>
            <person name="Divon H."/>
            <person name="Uhlig S."/>
            <person name="Proctor R.H."/>
        </authorList>
    </citation>
    <scope>NUCLEOTIDE SEQUENCE</scope>
    <source>
        <strain evidence="1">NRRL 53441</strain>
    </source>
</reference>
<organism evidence="1 2">
    <name type="scientific">Fusarium austroafricanum</name>
    <dbReference type="NCBI Taxonomy" id="2364996"/>
    <lineage>
        <taxon>Eukaryota</taxon>
        <taxon>Fungi</taxon>
        <taxon>Dikarya</taxon>
        <taxon>Ascomycota</taxon>
        <taxon>Pezizomycotina</taxon>
        <taxon>Sordariomycetes</taxon>
        <taxon>Hypocreomycetidae</taxon>
        <taxon>Hypocreales</taxon>
        <taxon>Nectriaceae</taxon>
        <taxon>Fusarium</taxon>
        <taxon>Fusarium concolor species complex</taxon>
    </lineage>
</organism>
<dbReference type="AlphaFoldDB" id="A0A8H4KGT3"/>
<dbReference type="OrthoDB" id="1935484at2759"/>
<accession>A0A8H4KGT3</accession>
<comment type="caution">
    <text evidence="1">The sequence shown here is derived from an EMBL/GenBank/DDBJ whole genome shotgun (WGS) entry which is preliminary data.</text>
</comment>
<name>A0A8H4KGT3_9HYPO</name>
<protein>
    <submittedName>
        <fullName evidence="1">Uncharacterized protein</fullName>
    </submittedName>
</protein>
<dbReference type="EMBL" id="JAADJG010000280">
    <property type="protein sequence ID" value="KAF4449516.1"/>
    <property type="molecule type" value="Genomic_DNA"/>
</dbReference>
<dbReference type="Proteomes" id="UP000605986">
    <property type="component" value="Unassembled WGS sequence"/>
</dbReference>
<evidence type="ECO:0000313" key="1">
    <source>
        <dbReference type="EMBL" id="KAF4449516.1"/>
    </source>
</evidence>
<keyword evidence="2" id="KW-1185">Reference proteome</keyword>
<gene>
    <name evidence="1" type="ORF">F53441_7221</name>
</gene>